<keyword evidence="3" id="KW-1185">Reference proteome</keyword>
<feature type="signal peptide" evidence="1">
    <location>
        <begin position="1"/>
        <end position="27"/>
    </location>
</feature>
<name>A0A5B7F2K3_PORTR</name>
<evidence type="ECO:0000313" key="2">
    <source>
        <dbReference type="EMBL" id="MPC39313.1"/>
    </source>
</evidence>
<gene>
    <name evidence="2" type="ORF">E2C01_032844</name>
</gene>
<feature type="chain" id="PRO_5022849657" description="Secreted protein" evidence="1">
    <location>
        <begin position="28"/>
        <end position="81"/>
    </location>
</feature>
<evidence type="ECO:0000313" key="3">
    <source>
        <dbReference type="Proteomes" id="UP000324222"/>
    </source>
</evidence>
<dbReference type="Proteomes" id="UP000324222">
    <property type="component" value="Unassembled WGS sequence"/>
</dbReference>
<keyword evidence="1" id="KW-0732">Signal</keyword>
<sequence length="81" mass="8561">MEGESAVVVMVVVVAVVVLGPARLSQCTTLLPPVLMCGSGRFHFSHHRGSVAGPLKMLITSTATPSVTCRDENLNDSPTRK</sequence>
<proteinExistence type="predicted"/>
<evidence type="ECO:0008006" key="4">
    <source>
        <dbReference type="Google" id="ProtNLM"/>
    </source>
</evidence>
<dbReference type="AlphaFoldDB" id="A0A5B7F2K3"/>
<accession>A0A5B7F2K3</accession>
<comment type="caution">
    <text evidence="2">The sequence shown here is derived from an EMBL/GenBank/DDBJ whole genome shotgun (WGS) entry which is preliminary data.</text>
</comment>
<dbReference type="EMBL" id="VSRR010004324">
    <property type="protein sequence ID" value="MPC39313.1"/>
    <property type="molecule type" value="Genomic_DNA"/>
</dbReference>
<reference evidence="2 3" key="1">
    <citation type="submission" date="2019-05" db="EMBL/GenBank/DDBJ databases">
        <title>Another draft genome of Portunus trituberculatus and its Hox gene families provides insights of decapod evolution.</title>
        <authorList>
            <person name="Jeong J.-H."/>
            <person name="Song I."/>
            <person name="Kim S."/>
            <person name="Choi T."/>
            <person name="Kim D."/>
            <person name="Ryu S."/>
            <person name="Kim W."/>
        </authorList>
    </citation>
    <scope>NUCLEOTIDE SEQUENCE [LARGE SCALE GENOMIC DNA]</scope>
    <source>
        <tissue evidence="2">Muscle</tissue>
    </source>
</reference>
<evidence type="ECO:0000256" key="1">
    <source>
        <dbReference type="SAM" id="SignalP"/>
    </source>
</evidence>
<organism evidence="2 3">
    <name type="scientific">Portunus trituberculatus</name>
    <name type="common">Swimming crab</name>
    <name type="synonym">Neptunus trituberculatus</name>
    <dbReference type="NCBI Taxonomy" id="210409"/>
    <lineage>
        <taxon>Eukaryota</taxon>
        <taxon>Metazoa</taxon>
        <taxon>Ecdysozoa</taxon>
        <taxon>Arthropoda</taxon>
        <taxon>Crustacea</taxon>
        <taxon>Multicrustacea</taxon>
        <taxon>Malacostraca</taxon>
        <taxon>Eumalacostraca</taxon>
        <taxon>Eucarida</taxon>
        <taxon>Decapoda</taxon>
        <taxon>Pleocyemata</taxon>
        <taxon>Brachyura</taxon>
        <taxon>Eubrachyura</taxon>
        <taxon>Portunoidea</taxon>
        <taxon>Portunidae</taxon>
        <taxon>Portuninae</taxon>
        <taxon>Portunus</taxon>
    </lineage>
</organism>
<protein>
    <recommendedName>
        <fullName evidence="4">Secreted protein</fullName>
    </recommendedName>
</protein>